<gene>
    <name evidence="1" type="ORF">AAF712_016593</name>
</gene>
<keyword evidence="2" id="KW-1185">Reference proteome</keyword>
<evidence type="ECO:0000313" key="2">
    <source>
        <dbReference type="Proteomes" id="UP001437256"/>
    </source>
</evidence>
<name>A0ABR2Z6C3_9AGAR</name>
<accession>A0ABR2Z6C3</accession>
<feature type="non-terminal residue" evidence="1">
    <location>
        <position position="1"/>
    </location>
</feature>
<sequence>GSGRRIINLTSSTVMFGENHFTKIPSQQSLVLLNEPSHPTPADSAAGYPTSLLLQPNDYELFEWLRASQGPGIAAAMTKFRKRPDEEED</sequence>
<protein>
    <submittedName>
        <fullName evidence="1">Uncharacterized protein</fullName>
    </submittedName>
</protein>
<reference evidence="1 2" key="1">
    <citation type="submission" date="2024-05" db="EMBL/GenBank/DDBJ databases">
        <title>A draft genome resource for the thread blight pathogen Marasmius tenuissimus strain MS-2.</title>
        <authorList>
            <person name="Yulfo-Soto G.E."/>
            <person name="Baruah I.K."/>
            <person name="Amoako-Attah I."/>
            <person name="Bukari Y."/>
            <person name="Meinhardt L.W."/>
            <person name="Bailey B.A."/>
            <person name="Cohen S.P."/>
        </authorList>
    </citation>
    <scope>NUCLEOTIDE SEQUENCE [LARGE SCALE GENOMIC DNA]</scope>
    <source>
        <strain evidence="1 2">MS-2</strain>
    </source>
</reference>
<dbReference type="Proteomes" id="UP001437256">
    <property type="component" value="Unassembled WGS sequence"/>
</dbReference>
<proteinExistence type="predicted"/>
<organism evidence="1 2">
    <name type="scientific">Marasmius tenuissimus</name>
    <dbReference type="NCBI Taxonomy" id="585030"/>
    <lineage>
        <taxon>Eukaryota</taxon>
        <taxon>Fungi</taxon>
        <taxon>Dikarya</taxon>
        <taxon>Basidiomycota</taxon>
        <taxon>Agaricomycotina</taxon>
        <taxon>Agaricomycetes</taxon>
        <taxon>Agaricomycetidae</taxon>
        <taxon>Agaricales</taxon>
        <taxon>Marasmiineae</taxon>
        <taxon>Marasmiaceae</taxon>
        <taxon>Marasmius</taxon>
    </lineage>
</organism>
<evidence type="ECO:0000313" key="1">
    <source>
        <dbReference type="EMBL" id="KAL0056795.1"/>
    </source>
</evidence>
<comment type="caution">
    <text evidence="1">The sequence shown here is derived from an EMBL/GenBank/DDBJ whole genome shotgun (WGS) entry which is preliminary data.</text>
</comment>
<dbReference type="EMBL" id="JBBXMP010000938">
    <property type="protein sequence ID" value="KAL0056795.1"/>
    <property type="molecule type" value="Genomic_DNA"/>
</dbReference>